<dbReference type="RefSeq" id="WP_188395942.1">
    <property type="nucleotide sequence ID" value="NZ_BMCG01000003.1"/>
</dbReference>
<dbReference type="AlphaFoldDB" id="A0A8J2UQE0"/>
<sequence length="94" mass="10519">MTDIRITRSHGLPPEQARSAAQKMADRMVSEFDMKTQWNGDVLAFERSGVSGTLALRENEAQVEVKLDFLFKAFASTLEEKIARNMDKAFGIPA</sequence>
<accession>A0A8J2UQE0</accession>
<evidence type="ECO:0000313" key="2">
    <source>
        <dbReference type="EMBL" id="GGC09803.1"/>
    </source>
</evidence>
<dbReference type="NCBIfam" id="TIGR02610">
    <property type="entry name" value="PHA_gran_rgn"/>
    <property type="match status" value="1"/>
</dbReference>
<dbReference type="Proteomes" id="UP000620266">
    <property type="component" value="Unassembled WGS sequence"/>
</dbReference>
<reference evidence="2" key="1">
    <citation type="journal article" date="2014" name="Int. J. Syst. Evol. Microbiol.">
        <title>Complete genome sequence of Corynebacterium casei LMG S-19264T (=DSM 44701T), isolated from a smear-ripened cheese.</title>
        <authorList>
            <consortium name="US DOE Joint Genome Institute (JGI-PGF)"/>
            <person name="Walter F."/>
            <person name="Albersmeier A."/>
            <person name="Kalinowski J."/>
            <person name="Ruckert C."/>
        </authorList>
    </citation>
    <scope>NUCLEOTIDE SEQUENCE</scope>
    <source>
        <strain evidence="2">CCM 7086</strain>
    </source>
</reference>
<dbReference type="EMBL" id="BMCG01000003">
    <property type="protein sequence ID" value="GGC09803.1"/>
    <property type="molecule type" value="Genomic_DNA"/>
</dbReference>
<organism evidence="2 3">
    <name type="scientific">Oxalicibacterium flavum</name>
    <dbReference type="NCBI Taxonomy" id="179467"/>
    <lineage>
        <taxon>Bacteria</taxon>
        <taxon>Pseudomonadati</taxon>
        <taxon>Pseudomonadota</taxon>
        <taxon>Betaproteobacteria</taxon>
        <taxon>Burkholderiales</taxon>
        <taxon>Oxalobacteraceae</taxon>
        <taxon>Oxalicibacterium</taxon>
    </lineage>
</organism>
<comment type="caution">
    <text evidence="2">The sequence shown here is derived from an EMBL/GenBank/DDBJ whole genome shotgun (WGS) entry which is preliminary data.</text>
</comment>
<name>A0A8J2UQE0_9BURK</name>
<dbReference type="InterPro" id="IPR013433">
    <property type="entry name" value="PHA_gran_rgn"/>
</dbReference>
<gene>
    <name evidence="2" type="ORF">GCM10007205_18660</name>
</gene>
<evidence type="ECO:0000313" key="3">
    <source>
        <dbReference type="Proteomes" id="UP000620266"/>
    </source>
</evidence>
<evidence type="ECO:0000256" key="1">
    <source>
        <dbReference type="SAM" id="MobiDB-lite"/>
    </source>
</evidence>
<proteinExistence type="predicted"/>
<keyword evidence="3" id="KW-1185">Reference proteome</keyword>
<protein>
    <recommendedName>
        <fullName evidence="4">Polyhydroxyalkanoic acid system protein</fullName>
    </recommendedName>
</protein>
<dbReference type="Pfam" id="PF09650">
    <property type="entry name" value="PHA_gran_rgn"/>
    <property type="match status" value="1"/>
</dbReference>
<reference evidence="2" key="2">
    <citation type="submission" date="2020-09" db="EMBL/GenBank/DDBJ databases">
        <authorList>
            <person name="Sun Q."/>
            <person name="Sedlacek I."/>
        </authorList>
    </citation>
    <scope>NUCLEOTIDE SEQUENCE</scope>
    <source>
        <strain evidence="2">CCM 7086</strain>
    </source>
</reference>
<feature type="region of interest" description="Disordered" evidence="1">
    <location>
        <begin position="1"/>
        <end position="23"/>
    </location>
</feature>
<evidence type="ECO:0008006" key="4">
    <source>
        <dbReference type="Google" id="ProtNLM"/>
    </source>
</evidence>